<sequence length="145" mass="16655">MDKTNKVDSAQIQHTMSAYCRYIDTKQWDLLGKIIADNAVLEFQDTEGKMLYTFTGPAGLIQASREAITDLVTVHHLYNPEITISDDQHASAIWAMEDRFYRTDDAGKSIKVFHGYGHYHIAFINQANSWKIASLRLTRLRLVQY</sequence>
<keyword evidence="3" id="KW-1185">Reference proteome</keyword>
<evidence type="ECO:0000313" key="3">
    <source>
        <dbReference type="Proteomes" id="UP000476411"/>
    </source>
</evidence>
<feature type="domain" description="SnoaL-like" evidence="1">
    <location>
        <begin position="8"/>
        <end position="136"/>
    </location>
</feature>
<evidence type="ECO:0000313" key="2">
    <source>
        <dbReference type="EMBL" id="QHS58839.1"/>
    </source>
</evidence>
<dbReference type="SUPFAM" id="SSF54427">
    <property type="entry name" value="NTF2-like"/>
    <property type="match status" value="1"/>
</dbReference>
<dbReference type="Pfam" id="PF13577">
    <property type="entry name" value="SnoaL_4"/>
    <property type="match status" value="1"/>
</dbReference>
<name>A0A6B9ZAJ9_9BACT</name>
<organism evidence="2 3">
    <name type="scientific">Chitinophaga agri</name>
    <dbReference type="NCBI Taxonomy" id="2703787"/>
    <lineage>
        <taxon>Bacteria</taxon>
        <taxon>Pseudomonadati</taxon>
        <taxon>Bacteroidota</taxon>
        <taxon>Chitinophagia</taxon>
        <taxon>Chitinophagales</taxon>
        <taxon>Chitinophagaceae</taxon>
        <taxon>Chitinophaga</taxon>
    </lineage>
</organism>
<dbReference type="Gene3D" id="3.10.450.50">
    <property type="match status" value="1"/>
</dbReference>
<protein>
    <submittedName>
        <fullName evidence="2">Nuclear transport factor 2 family protein</fullName>
    </submittedName>
</protein>
<dbReference type="RefSeq" id="WP_162330542.1">
    <property type="nucleotide sequence ID" value="NZ_CP048113.1"/>
</dbReference>
<proteinExistence type="predicted"/>
<evidence type="ECO:0000259" key="1">
    <source>
        <dbReference type="Pfam" id="PF13577"/>
    </source>
</evidence>
<dbReference type="EMBL" id="CP048113">
    <property type="protein sequence ID" value="QHS58839.1"/>
    <property type="molecule type" value="Genomic_DNA"/>
</dbReference>
<dbReference type="CDD" id="cd00531">
    <property type="entry name" value="NTF2_like"/>
    <property type="match status" value="1"/>
</dbReference>
<dbReference type="InterPro" id="IPR037401">
    <property type="entry name" value="SnoaL-like"/>
</dbReference>
<accession>A0A6B9ZAJ9</accession>
<gene>
    <name evidence="2" type="ORF">GWR21_04235</name>
</gene>
<dbReference type="InterPro" id="IPR032710">
    <property type="entry name" value="NTF2-like_dom_sf"/>
</dbReference>
<dbReference type="KEGG" id="chih:GWR21_04235"/>
<reference evidence="2 3" key="1">
    <citation type="submission" date="2020-01" db="EMBL/GenBank/DDBJ databases">
        <title>Complete genome sequence of Chitinophaga sp. H33E-04 isolated from quinoa roots.</title>
        <authorList>
            <person name="Weon H.-Y."/>
            <person name="Lee S.A."/>
        </authorList>
    </citation>
    <scope>NUCLEOTIDE SEQUENCE [LARGE SCALE GENOMIC DNA]</scope>
    <source>
        <strain evidence="2 3">H33E-04</strain>
    </source>
</reference>
<dbReference type="Proteomes" id="UP000476411">
    <property type="component" value="Chromosome"/>
</dbReference>
<dbReference type="AlphaFoldDB" id="A0A6B9ZAJ9"/>